<keyword evidence="3" id="KW-1185">Reference proteome</keyword>
<evidence type="ECO:0000256" key="1">
    <source>
        <dbReference type="SAM" id="MobiDB-lite"/>
    </source>
</evidence>
<dbReference type="AlphaFoldDB" id="A0AAN7C0M2"/>
<reference evidence="2" key="1">
    <citation type="journal article" date="2023" name="Mol. Phylogenet. Evol.">
        <title>Genome-scale phylogeny and comparative genomics of the fungal order Sordariales.</title>
        <authorList>
            <person name="Hensen N."/>
            <person name="Bonometti L."/>
            <person name="Westerberg I."/>
            <person name="Brannstrom I.O."/>
            <person name="Guillou S."/>
            <person name="Cros-Aarteil S."/>
            <person name="Calhoun S."/>
            <person name="Haridas S."/>
            <person name="Kuo A."/>
            <person name="Mondo S."/>
            <person name="Pangilinan J."/>
            <person name="Riley R."/>
            <person name="LaButti K."/>
            <person name="Andreopoulos B."/>
            <person name="Lipzen A."/>
            <person name="Chen C."/>
            <person name="Yan M."/>
            <person name="Daum C."/>
            <person name="Ng V."/>
            <person name="Clum A."/>
            <person name="Steindorff A."/>
            <person name="Ohm R.A."/>
            <person name="Martin F."/>
            <person name="Silar P."/>
            <person name="Natvig D.O."/>
            <person name="Lalanne C."/>
            <person name="Gautier V."/>
            <person name="Ament-Velasquez S.L."/>
            <person name="Kruys A."/>
            <person name="Hutchinson M.I."/>
            <person name="Powell A.J."/>
            <person name="Barry K."/>
            <person name="Miller A.N."/>
            <person name="Grigoriev I.V."/>
            <person name="Debuchy R."/>
            <person name="Gladieux P."/>
            <person name="Hiltunen Thoren M."/>
            <person name="Johannesson H."/>
        </authorList>
    </citation>
    <scope>NUCLEOTIDE SEQUENCE</scope>
    <source>
        <strain evidence="2">CBS 532.94</strain>
    </source>
</reference>
<sequence>MEEDDSWWHVPRRQLSGRYLNGLIVGITGDLRYTIQCSECAEKEAEDMFFASCIADQENRFAGCANCIIEGDGSGCDFYGFGRPVVICLESDCDKTGAGHEHVLRGWLDSRYTNSEDTAVLQLSRCQWTYGIYTSPEFYTDVLGKLRAGEEVSRRVGDALLAASRELRIRGRSPCQVCVTLARNPFTWCTRTPVPSFRGGACPNCILNGHGCYGQDNDENNDEDEDEDDDEEDEEDGEDEREDDERDGEEDGEDDGEVEGEDYYGSWEQDVSEESDLEEWDGH</sequence>
<gene>
    <name evidence="2" type="ORF">C8A03DRAFT_39266</name>
</gene>
<feature type="compositionally biased region" description="Acidic residues" evidence="1">
    <location>
        <begin position="216"/>
        <end position="262"/>
    </location>
</feature>
<dbReference type="EMBL" id="MU860688">
    <property type="protein sequence ID" value="KAK4233055.1"/>
    <property type="molecule type" value="Genomic_DNA"/>
</dbReference>
<organism evidence="2 3">
    <name type="scientific">Achaetomium macrosporum</name>
    <dbReference type="NCBI Taxonomy" id="79813"/>
    <lineage>
        <taxon>Eukaryota</taxon>
        <taxon>Fungi</taxon>
        <taxon>Dikarya</taxon>
        <taxon>Ascomycota</taxon>
        <taxon>Pezizomycotina</taxon>
        <taxon>Sordariomycetes</taxon>
        <taxon>Sordariomycetidae</taxon>
        <taxon>Sordariales</taxon>
        <taxon>Chaetomiaceae</taxon>
        <taxon>Achaetomium</taxon>
    </lineage>
</organism>
<evidence type="ECO:0000313" key="3">
    <source>
        <dbReference type="Proteomes" id="UP001303760"/>
    </source>
</evidence>
<dbReference type="Pfam" id="PF12511">
    <property type="entry name" value="DUF3716"/>
    <property type="match status" value="1"/>
</dbReference>
<reference evidence="2" key="2">
    <citation type="submission" date="2023-05" db="EMBL/GenBank/DDBJ databases">
        <authorList>
            <consortium name="Lawrence Berkeley National Laboratory"/>
            <person name="Steindorff A."/>
            <person name="Hensen N."/>
            <person name="Bonometti L."/>
            <person name="Westerberg I."/>
            <person name="Brannstrom I.O."/>
            <person name="Guillou S."/>
            <person name="Cros-Aarteil S."/>
            <person name="Calhoun S."/>
            <person name="Haridas S."/>
            <person name="Kuo A."/>
            <person name="Mondo S."/>
            <person name="Pangilinan J."/>
            <person name="Riley R."/>
            <person name="Labutti K."/>
            <person name="Andreopoulos B."/>
            <person name="Lipzen A."/>
            <person name="Chen C."/>
            <person name="Yanf M."/>
            <person name="Daum C."/>
            <person name="Ng V."/>
            <person name="Clum A."/>
            <person name="Ohm R."/>
            <person name="Martin F."/>
            <person name="Silar P."/>
            <person name="Natvig D."/>
            <person name="Lalanne C."/>
            <person name="Gautier V."/>
            <person name="Ament-Velasquez S.L."/>
            <person name="Kruys A."/>
            <person name="Hutchinson M.I."/>
            <person name="Powell A.J."/>
            <person name="Barry K."/>
            <person name="Miller A.N."/>
            <person name="Grigoriev I.V."/>
            <person name="Debuchy R."/>
            <person name="Gladieux P."/>
            <person name="Thoren M.H."/>
            <person name="Johannesson H."/>
        </authorList>
    </citation>
    <scope>NUCLEOTIDE SEQUENCE</scope>
    <source>
        <strain evidence="2">CBS 532.94</strain>
    </source>
</reference>
<name>A0AAN7C0M2_9PEZI</name>
<dbReference type="Proteomes" id="UP001303760">
    <property type="component" value="Unassembled WGS sequence"/>
</dbReference>
<dbReference type="InterPro" id="IPR022190">
    <property type="entry name" value="DUF3716"/>
</dbReference>
<comment type="caution">
    <text evidence="2">The sequence shown here is derived from an EMBL/GenBank/DDBJ whole genome shotgun (WGS) entry which is preliminary data.</text>
</comment>
<feature type="compositionally biased region" description="Acidic residues" evidence="1">
    <location>
        <begin position="270"/>
        <end position="283"/>
    </location>
</feature>
<accession>A0AAN7C0M2</accession>
<proteinExistence type="predicted"/>
<protein>
    <submittedName>
        <fullName evidence="2">Uncharacterized protein</fullName>
    </submittedName>
</protein>
<evidence type="ECO:0000313" key="2">
    <source>
        <dbReference type="EMBL" id="KAK4233055.1"/>
    </source>
</evidence>
<feature type="region of interest" description="Disordered" evidence="1">
    <location>
        <begin position="216"/>
        <end position="283"/>
    </location>
</feature>